<keyword evidence="4 7" id="KW-0812">Transmembrane</keyword>
<feature type="domain" description="ABC transmembrane type-1" evidence="8">
    <location>
        <begin position="80"/>
        <end position="298"/>
    </location>
</feature>
<feature type="transmembrane region" description="Helical" evidence="7">
    <location>
        <begin position="84"/>
        <end position="105"/>
    </location>
</feature>
<dbReference type="Pfam" id="PF00528">
    <property type="entry name" value="BPD_transp_1"/>
    <property type="match status" value="1"/>
</dbReference>
<evidence type="ECO:0000256" key="2">
    <source>
        <dbReference type="ARBA" id="ARBA00022448"/>
    </source>
</evidence>
<evidence type="ECO:0000313" key="9">
    <source>
        <dbReference type="EMBL" id="ACZ43347.1"/>
    </source>
</evidence>
<evidence type="ECO:0000256" key="4">
    <source>
        <dbReference type="ARBA" id="ARBA00022692"/>
    </source>
</evidence>
<evidence type="ECO:0000256" key="3">
    <source>
        <dbReference type="ARBA" id="ARBA00022475"/>
    </source>
</evidence>
<gene>
    <name evidence="9" type="ordered locus">Tter_2453</name>
</gene>
<protein>
    <submittedName>
        <fullName evidence="9">Binding-protein-dependent transport systems inner membrane component</fullName>
    </submittedName>
</protein>
<evidence type="ECO:0000256" key="1">
    <source>
        <dbReference type="ARBA" id="ARBA00004651"/>
    </source>
</evidence>
<dbReference type="Proteomes" id="UP000000323">
    <property type="component" value="Chromosome 2"/>
</dbReference>
<reference evidence="10" key="1">
    <citation type="journal article" date="2010" name="Stand. Genomic Sci.">
        <title>Complete genome sequence of 'Thermobaculum terrenum' type strain (YNP1).</title>
        <authorList>
            <person name="Kiss H."/>
            <person name="Cleland D."/>
            <person name="Lapidus A."/>
            <person name="Lucas S."/>
            <person name="Glavina Del Rio T."/>
            <person name="Nolan M."/>
            <person name="Tice H."/>
            <person name="Han C."/>
            <person name="Goodwin L."/>
            <person name="Pitluck S."/>
            <person name="Liolios K."/>
            <person name="Ivanova N."/>
            <person name="Mavromatis K."/>
            <person name="Ovchinnikova G."/>
            <person name="Pati A."/>
            <person name="Chen A."/>
            <person name="Palaniappan K."/>
            <person name="Land M."/>
            <person name="Hauser L."/>
            <person name="Chang Y."/>
            <person name="Jeffries C."/>
            <person name="Lu M."/>
            <person name="Brettin T."/>
            <person name="Detter J."/>
            <person name="Goker M."/>
            <person name="Tindall B."/>
            <person name="Beck B."/>
            <person name="McDermott T."/>
            <person name="Woyke T."/>
            <person name="Bristow J."/>
            <person name="Eisen J."/>
            <person name="Markowitz V."/>
            <person name="Hugenholtz P."/>
            <person name="Kyrpides N."/>
            <person name="Klenk H."/>
            <person name="Cheng J."/>
        </authorList>
    </citation>
    <scope>NUCLEOTIDE SEQUENCE [LARGE SCALE GENOMIC DNA]</scope>
    <source>
        <strain evidence="10">ATCC BAA-798 / YNP1</strain>
    </source>
</reference>
<dbReference type="HOGENOM" id="CLU_016047_0_2_0"/>
<dbReference type="InterPro" id="IPR000515">
    <property type="entry name" value="MetI-like"/>
</dbReference>
<organism evidence="9 10">
    <name type="scientific">Thermobaculum terrenum (strain ATCC BAA-798 / CCMEE 7001 / YNP1)</name>
    <dbReference type="NCBI Taxonomy" id="525904"/>
    <lineage>
        <taxon>Bacteria</taxon>
        <taxon>Bacillati</taxon>
        <taxon>Chloroflexota</taxon>
        <taxon>Chloroflexia</taxon>
        <taxon>Candidatus Thermobaculales</taxon>
        <taxon>Candidatus Thermobaculaceae</taxon>
        <taxon>Thermobaculum</taxon>
    </lineage>
</organism>
<keyword evidence="3" id="KW-1003">Cell membrane</keyword>
<keyword evidence="5 7" id="KW-1133">Transmembrane helix</keyword>
<dbReference type="RefSeq" id="WP_012876378.1">
    <property type="nucleotide sequence ID" value="NC_013526.1"/>
</dbReference>
<evidence type="ECO:0000256" key="7">
    <source>
        <dbReference type="RuleBase" id="RU363032"/>
    </source>
</evidence>
<comment type="subcellular location">
    <subcellularLocation>
        <location evidence="1 7">Cell membrane</location>
        <topology evidence="1 7">Multi-pass membrane protein</topology>
    </subcellularLocation>
</comment>
<dbReference type="InterPro" id="IPR051393">
    <property type="entry name" value="ABC_transporter_permease"/>
</dbReference>
<dbReference type="GO" id="GO:0005886">
    <property type="term" value="C:plasma membrane"/>
    <property type="evidence" value="ECO:0007669"/>
    <property type="project" value="UniProtKB-SubCell"/>
</dbReference>
<dbReference type="SUPFAM" id="SSF160964">
    <property type="entry name" value="MalF N-terminal region-like"/>
    <property type="match status" value="1"/>
</dbReference>
<dbReference type="STRING" id="525904.Tter_2453"/>
<evidence type="ECO:0000313" key="10">
    <source>
        <dbReference type="Proteomes" id="UP000000323"/>
    </source>
</evidence>
<name>D1CHX6_THET1</name>
<evidence type="ECO:0000259" key="8">
    <source>
        <dbReference type="PROSITE" id="PS50928"/>
    </source>
</evidence>
<dbReference type="eggNOG" id="COG1175">
    <property type="taxonomic scope" value="Bacteria"/>
</dbReference>
<dbReference type="Gene3D" id="1.10.3720.10">
    <property type="entry name" value="MetI-like"/>
    <property type="match status" value="1"/>
</dbReference>
<dbReference type="PANTHER" id="PTHR30193:SF1">
    <property type="entry name" value="ABC TRANSPORTER PERMEASE PROTEIN YESP-RELATED"/>
    <property type="match status" value="1"/>
</dbReference>
<feature type="transmembrane region" description="Helical" evidence="7">
    <location>
        <begin position="20"/>
        <end position="42"/>
    </location>
</feature>
<dbReference type="PROSITE" id="PS50928">
    <property type="entry name" value="ABC_TM1"/>
    <property type="match status" value="1"/>
</dbReference>
<dbReference type="PANTHER" id="PTHR30193">
    <property type="entry name" value="ABC TRANSPORTER PERMEASE PROTEIN"/>
    <property type="match status" value="1"/>
</dbReference>
<dbReference type="KEGG" id="ttr:Tter_2453"/>
<feature type="transmembrane region" description="Helical" evidence="7">
    <location>
        <begin position="277"/>
        <end position="299"/>
    </location>
</feature>
<accession>D1CHX6</accession>
<keyword evidence="2 7" id="KW-0813">Transport</keyword>
<comment type="similarity">
    <text evidence="7">Belongs to the binding-protein-dependent transport system permease family.</text>
</comment>
<dbReference type="EMBL" id="CP001826">
    <property type="protein sequence ID" value="ACZ43347.1"/>
    <property type="molecule type" value="Genomic_DNA"/>
</dbReference>
<feature type="transmembrane region" description="Helical" evidence="7">
    <location>
        <begin position="117"/>
        <end position="137"/>
    </location>
</feature>
<dbReference type="GO" id="GO:0055085">
    <property type="term" value="P:transmembrane transport"/>
    <property type="evidence" value="ECO:0007669"/>
    <property type="project" value="InterPro"/>
</dbReference>
<sequence length="314" mass="35351">MAGGIAKSGGFRGLRGRESLDGLLFAGPAILGLLIFTAYPIIYSFYLSFTEYNIISPPRFVGLANYEQMLLQDQLFRTSLKATLYYSVVSIPASLILSFLVALLMNQKVRGIAFYRTIWYLPSLVPAAAGAALWRWILNRDFGLLNIMLGNLGLPTPGWLIEPRWTIPSLVMIGLWMGLGSTMLVFLAGLQGVPTHLYEAAEIDGANFWHKFRHITIPMMSPIIFFNLILGIINSFQVFTIVYLIYTPTGSGSAGPSDSALFYMVYLYRNAFQYFKVGYAAALSWVLFLIIVVLTYLMFKFQHRWVYYEAERAG</sequence>
<feature type="transmembrane region" description="Helical" evidence="7">
    <location>
        <begin position="223"/>
        <end position="246"/>
    </location>
</feature>
<keyword evidence="6 7" id="KW-0472">Membrane</keyword>
<keyword evidence="10" id="KW-1185">Reference proteome</keyword>
<dbReference type="InterPro" id="IPR035906">
    <property type="entry name" value="MetI-like_sf"/>
</dbReference>
<dbReference type="AlphaFoldDB" id="D1CHX6"/>
<evidence type="ECO:0000256" key="5">
    <source>
        <dbReference type="ARBA" id="ARBA00022989"/>
    </source>
</evidence>
<proteinExistence type="inferred from homology"/>
<evidence type="ECO:0000256" key="6">
    <source>
        <dbReference type="ARBA" id="ARBA00023136"/>
    </source>
</evidence>
<dbReference type="SUPFAM" id="SSF161098">
    <property type="entry name" value="MetI-like"/>
    <property type="match status" value="1"/>
</dbReference>
<feature type="transmembrane region" description="Helical" evidence="7">
    <location>
        <begin position="165"/>
        <end position="188"/>
    </location>
</feature>
<dbReference type="CDD" id="cd06261">
    <property type="entry name" value="TM_PBP2"/>
    <property type="match status" value="1"/>
</dbReference>